<comment type="caution">
    <text evidence="5">The sequence shown here is derived from an EMBL/GenBank/DDBJ whole genome shotgun (WGS) entry which is preliminary data.</text>
</comment>
<dbReference type="CDD" id="cd06257">
    <property type="entry name" value="DnaJ"/>
    <property type="match status" value="1"/>
</dbReference>
<feature type="domain" description="J" evidence="4">
    <location>
        <begin position="80"/>
        <end position="153"/>
    </location>
</feature>
<feature type="compositionally biased region" description="Low complexity" evidence="3">
    <location>
        <begin position="12"/>
        <end position="37"/>
    </location>
</feature>
<dbReference type="InterPro" id="IPR009073">
    <property type="entry name" value="HscB_oligo_C"/>
</dbReference>
<dbReference type="Proteomes" id="UP000650467">
    <property type="component" value="Unassembled WGS sequence"/>
</dbReference>
<keyword evidence="2" id="KW-0143">Chaperone</keyword>
<dbReference type="OrthoDB" id="448954at2759"/>
<dbReference type="PROSITE" id="PS50076">
    <property type="entry name" value="DNAJ_2"/>
    <property type="match status" value="1"/>
</dbReference>
<dbReference type="Pfam" id="PF07743">
    <property type="entry name" value="HSCB_C"/>
    <property type="match status" value="1"/>
</dbReference>
<dbReference type="PANTHER" id="PTHR14021:SF15">
    <property type="entry name" value="IRON-SULFUR CLUSTER CO-CHAPERONE PROTEIN HSCB"/>
    <property type="match status" value="1"/>
</dbReference>
<feature type="region of interest" description="Disordered" evidence="3">
    <location>
        <begin position="1"/>
        <end position="39"/>
    </location>
</feature>
<dbReference type="SMART" id="SM00271">
    <property type="entry name" value="DnaJ"/>
    <property type="match status" value="1"/>
</dbReference>
<evidence type="ECO:0000313" key="5">
    <source>
        <dbReference type="EMBL" id="KAG2445892.1"/>
    </source>
</evidence>
<protein>
    <recommendedName>
        <fullName evidence="4">J domain-containing protein</fullName>
    </recommendedName>
</protein>
<dbReference type="SUPFAM" id="SSF46565">
    <property type="entry name" value="Chaperone J-domain"/>
    <property type="match status" value="1"/>
</dbReference>
<evidence type="ECO:0000256" key="1">
    <source>
        <dbReference type="ARBA" id="ARBA00010476"/>
    </source>
</evidence>
<evidence type="ECO:0000256" key="2">
    <source>
        <dbReference type="ARBA" id="ARBA00023186"/>
    </source>
</evidence>
<dbReference type="GO" id="GO:0001671">
    <property type="term" value="F:ATPase activator activity"/>
    <property type="evidence" value="ECO:0007669"/>
    <property type="project" value="InterPro"/>
</dbReference>
<dbReference type="InterPro" id="IPR036869">
    <property type="entry name" value="J_dom_sf"/>
</dbReference>
<dbReference type="SUPFAM" id="SSF47144">
    <property type="entry name" value="HSC20 (HSCB), C-terminal oligomerisation domain"/>
    <property type="match status" value="1"/>
</dbReference>
<dbReference type="EMBL" id="JAEHOC010000001">
    <property type="protein sequence ID" value="KAG2445892.1"/>
    <property type="molecule type" value="Genomic_DNA"/>
</dbReference>
<accession>A0A835WEE1</accession>
<organism evidence="5 6">
    <name type="scientific">Chlamydomonas incerta</name>
    <dbReference type="NCBI Taxonomy" id="51695"/>
    <lineage>
        <taxon>Eukaryota</taxon>
        <taxon>Viridiplantae</taxon>
        <taxon>Chlorophyta</taxon>
        <taxon>core chlorophytes</taxon>
        <taxon>Chlorophyceae</taxon>
        <taxon>CS clade</taxon>
        <taxon>Chlamydomonadales</taxon>
        <taxon>Chlamydomonadaceae</taxon>
        <taxon>Chlamydomonas</taxon>
    </lineage>
</organism>
<gene>
    <name evidence="5" type="ORF">HXX76_000496</name>
</gene>
<dbReference type="InterPro" id="IPR036386">
    <property type="entry name" value="HscB_C_sf"/>
</dbReference>
<sequence length="245" mass="26663">MAHTVACPQHGPSCSHNHPHQQPQHGAAADGAASSKPAPRRALTLEEVEKACRGCDKLVKRGGLVCNGCATVQPPDESLNYFELFSLPGNSFDLDPQLLEKRYKLLQWNLHPDKMGHKPPQEREFSAAHASLINLAYSILKSPLSRANYLLALKGVNAGEAFEGTIDDPELLMEVLEAREEVEGTDDPAALSQLLAHNRQQQAGLVGRLSAAFRSGDTGAAVSLTHQLQYVARLEQEIVKKLPQL</sequence>
<dbReference type="GO" id="GO:0051087">
    <property type="term" value="F:protein-folding chaperone binding"/>
    <property type="evidence" value="ECO:0007669"/>
    <property type="project" value="InterPro"/>
</dbReference>
<dbReference type="AlphaFoldDB" id="A0A835WEE1"/>
<evidence type="ECO:0000259" key="4">
    <source>
        <dbReference type="PROSITE" id="PS50076"/>
    </source>
</evidence>
<dbReference type="GO" id="GO:0044571">
    <property type="term" value="P:[2Fe-2S] cluster assembly"/>
    <property type="evidence" value="ECO:0007669"/>
    <property type="project" value="InterPro"/>
</dbReference>
<dbReference type="Gene3D" id="1.20.1280.20">
    <property type="entry name" value="HscB, C-terminal domain"/>
    <property type="match status" value="1"/>
</dbReference>
<proteinExistence type="inferred from homology"/>
<dbReference type="NCBIfam" id="TIGR00714">
    <property type="entry name" value="hscB"/>
    <property type="match status" value="1"/>
</dbReference>
<reference evidence="5" key="1">
    <citation type="journal article" date="2020" name="bioRxiv">
        <title>Comparative genomics of Chlamydomonas.</title>
        <authorList>
            <person name="Craig R.J."/>
            <person name="Hasan A.R."/>
            <person name="Ness R.W."/>
            <person name="Keightley P.D."/>
        </authorList>
    </citation>
    <scope>NUCLEOTIDE SEQUENCE</scope>
    <source>
        <strain evidence="5">SAG 7.73</strain>
    </source>
</reference>
<evidence type="ECO:0000313" key="6">
    <source>
        <dbReference type="Proteomes" id="UP000650467"/>
    </source>
</evidence>
<dbReference type="GO" id="GO:0051259">
    <property type="term" value="P:protein complex oligomerization"/>
    <property type="evidence" value="ECO:0007669"/>
    <property type="project" value="InterPro"/>
</dbReference>
<dbReference type="InterPro" id="IPR001623">
    <property type="entry name" value="DnaJ_domain"/>
</dbReference>
<dbReference type="PANTHER" id="PTHR14021">
    <property type="entry name" value="IRON-SULFUR CLUSTER CO-CHAPERONE PROTEIN HSCB"/>
    <property type="match status" value="1"/>
</dbReference>
<evidence type="ECO:0000256" key="3">
    <source>
        <dbReference type="SAM" id="MobiDB-lite"/>
    </source>
</evidence>
<name>A0A835WEE1_CHLIN</name>
<comment type="similarity">
    <text evidence="1">Belongs to the HscB family.</text>
</comment>
<keyword evidence="6" id="KW-1185">Reference proteome</keyword>
<dbReference type="Gene3D" id="1.10.287.110">
    <property type="entry name" value="DnaJ domain"/>
    <property type="match status" value="1"/>
</dbReference>
<dbReference type="InterPro" id="IPR004640">
    <property type="entry name" value="HscB"/>
</dbReference>